<evidence type="ECO:0000256" key="8">
    <source>
        <dbReference type="SAM" id="Phobius"/>
    </source>
</evidence>
<comment type="similarity">
    <text evidence="3">Belongs to the wax synthase family.</text>
</comment>
<feature type="transmembrane region" description="Helical" evidence="8">
    <location>
        <begin position="242"/>
        <end position="267"/>
    </location>
</feature>
<dbReference type="PANTHER" id="PTHR31595:SF57">
    <property type="entry name" value="OS04G0481900 PROTEIN"/>
    <property type="match status" value="1"/>
</dbReference>
<dbReference type="OMA" id="ANGHINP"/>
<dbReference type="STRING" id="945553.A0A0D2MHW6"/>
<dbReference type="Pfam" id="PF13813">
    <property type="entry name" value="MBOAT_2"/>
    <property type="match status" value="1"/>
</dbReference>
<dbReference type="OrthoDB" id="1077582at2759"/>
<accession>A0A0D2MHW6</accession>
<evidence type="ECO:0000313" key="10">
    <source>
        <dbReference type="EMBL" id="KJA23218.1"/>
    </source>
</evidence>
<dbReference type="GO" id="GO:0016020">
    <property type="term" value="C:membrane"/>
    <property type="evidence" value="ECO:0007669"/>
    <property type="project" value="UniProtKB-SubCell"/>
</dbReference>
<dbReference type="PANTHER" id="PTHR31595">
    <property type="entry name" value="LONG-CHAIN-ALCOHOL O-FATTY-ACYLTRANSFERASE 3-RELATED"/>
    <property type="match status" value="1"/>
</dbReference>
<evidence type="ECO:0000313" key="11">
    <source>
        <dbReference type="Proteomes" id="UP000054270"/>
    </source>
</evidence>
<gene>
    <name evidence="10" type="ORF">HYPSUDRAFT_40015</name>
</gene>
<feature type="transmembrane region" description="Helical" evidence="8">
    <location>
        <begin position="376"/>
        <end position="393"/>
    </location>
</feature>
<proteinExistence type="inferred from homology"/>
<evidence type="ECO:0000256" key="7">
    <source>
        <dbReference type="ARBA" id="ARBA00023136"/>
    </source>
</evidence>
<feature type="domain" description="Wax synthase" evidence="9">
    <location>
        <begin position="274"/>
        <end position="352"/>
    </location>
</feature>
<dbReference type="EMBL" id="KN817544">
    <property type="protein sequence ID" value="KJA23218.1"/>
    <property type="molecule type" value="Genomic_DNA"/>
</dbReference>
<evidence type="ECO:0000256" key="2">
    <source>
        <dbReference type="ARBA" id="ARBA00005179"/>
    </source>
</evidence>
<evidence type="ECO:0000256" key="3">
    <source>
        <dbReference type="ARBA" id="ARBA00007282"/>
    </source>
</evidence>
<evidence type="ECO:0000256" key="4">
    <source>
        <dbReference type="ARBA" id="ARBA00022679"/>
    </source>
</evidence>
<keyword evidence="7 8" id="KW-0472">Membrane</keyword>
<comment type="pathway">
    <text evidence="2">Secondary metabolite biosynthesis.</text>
</comment>
<comment type="subcellular location">
    <subcellularLocation>
        <location evidence="1">Membrane</location>
        <topology evidence="1">Multi-pass membrane protein</topology>
    </subcellularLocation>
</comment>
<evidence type="ECO:0000256" key="5">
    <source>
        <dbReference type="ARBA" id="ARBA00022692"/>
    </source>
</evidence>
<evidence type="ECO:0000259" key="9">
    <source>
        <dbReference type="Pfam" id="PF13813"/>
    </source>
</evidence>
<sequence>MSIWEQLVFAGHEAFRTIVPTERDRIPINASTGIYPILCYAPFVFLAYLSRRPDTYPIRLLLLPSTITAILVASYRFTWAVPELNVYNWGQCCWAAVAIAKSLEFALTKEGMLKVGESQPGVKKGKDKNTTTNGSAVEVPESPSNVYIATWLYDAVDVIHTLRGLRWKFGQGMYIPSQKRPLERSAFLRATLISFIKNYLVLDLLEALIKLFPEVGTPMGGSIFYPDLSIPTRYIVSTTIHIITGSAILTGFCMVYDLITFIAVGLLDGSPLSWPPVVDDPWKSDSMHRFWAKDWHQLLRQTFIVFGGYPGKWLGGNIGMMLGTFLASGLFHECAMYSMGRGYDHSATIFFAMQGPVLFLERLWSKKTGRRVSGTFGRMWVFFIMFICAQPMGTHLPFPPTPVMVLIIP</sequence>
<feature type="transmembrane region" description="Helical" evidence="8">
    <location>
        <begin position="33"/>
        <end position="49"/>
    </location>
</feature>
<evidence type="ECO:0000256" key="6">
    <source>
        <dbReference type="ARBA" id="ARBA00022989"/>
    </source>
</evidence>
<dbReference type="GO" id="GO:0006629">
    <property type="term" value="P:lipid metabolic process"/>
    <property type="evidence" value="ECO:0007669"/>
    <property type="project" value="InterPro"/>
</dbReference>
<organism evidence="10 11">
    <name type="scientific">Hypholoma sublateritium (strain FD-334 SS-4)</name>
    <dbReference type="NCBI Taxonomy" id="945553"/>
    <lineage>
        <taxon>Eukaryota</taxon>
        <taxon>Fungi</taxon>
        <taxon>Dikarya</taxon>
        <taxon>Basidiomycota</taxon>
        <taxon>Agaricomycotina</taxon>
        <taxon>Agaricomycetes</taxon>
        <taxon>Agaricomycetidae</taxon>
        <taxon>Agaricales</taxon>
        <taxon>Agaricineae</taxon>
        <taxon>Strophariaceae</taxon>
        <taxon>Hypholoma</taxon>
    </lineage>
</organism>
<dbReference type="GO" id="GO:0008374">
    <property type="term" value="F:O-acyltransferase activity"/>
    <property type="evidence" value="ECO:0007669"/>
    <property type="project" value="InterPro"/>
</dbReference>
<keyword evidence="6 8" id="KW-1133">Transmembrane helix</keyword>
<dbReference type="Proteomes" id="UP000054270">
    <property type="component" value="Unassembled WGS sequence"/>
</dbReference>
<keyword evidence="11" id="KW-1185">Reference proteome</keyword>
<evidence type="ECO:0000256" key="1">
    <source>
        <dbReference type="ARBA" id="ARBA00004141"/>
    </source>
</evidence>
<feature type="transmembrane region" description="Helical" evidence="8">
    <location>
        <begin position="61"/>
        <end position="80"/>
    </location>
</feature>
<dbReference type="InterPro" id="IPR032805">
    <property type="entry name" value="Wax_synthase_dom"/>
</dbReference>
<name>A0A0D2MHW6_HYPSF</name>
<reference evidence="11" key="1">
    <citation type="submission" date="2014-04" db="EMBL/GenBank/DDBJ databases">
        <title>Evolutionary Origins and Diversification of the Mycorrhizal Mutualists.</title>
        <authorList>
            <consortium name="DOE Joint Genome Institute"/>
            <consortium name="Mycorrhizal Genomics Consortium"/>
            <person name="Kohler A."/>
            <person name="Kuo A."/>
            <person name="Nagy L.G."/>
            <person name="Floudas D."/>
            <person name="Copeland A."/>
            <person name="Barry K.W."/>
            <person name="Cichocki N."/>
            <person name="Veneault-Fourrey C."/>
            <person name="LaButti K."/>
            <person name="Lindquist E.A."/>
            <person name="Lipzen A."/>
            <person name="Lundell T."/>
            <person name="Morin E."/>
            <person name="Murat C."/>
            <person name="Riley R."/>
            <person name="Ohm R."/>
            <person name="Sun H."/>
            <person name="Tunlid A."/>
            <person name="Henrissat B."/>
            <person name="Grigoriev I.V."/>
            <person name="Hibbett D.S."/>
            <person name="Martin F."/>
        </authorList>
    </citation>
    <scope>NUCLEOTIDE SEQUENCE [LARGE SCALE GENOMIC DNA]</scope>
    <source>
        <strain evidence="11">FD-334 SS-4</strain>
    </source>
</reference>
<keyword evidence="4" id="KW-0808">Transferase</keyword>
<dbReference type="AlphaFoldDB" id="A0A0D2MHW6"/>
<dbReference type="InterPro" id="IPR044851">
    <property type="entry name" value="Wax_synthase"/>
</dbReference>
<keyword evidence="5 8" id="KW-0812">Transmembrane</keyword>
<protein>
    <recommendedName>
        <fullName evidence="9">Wax synthase domain-containing protein</fullName>
    </recommendedName>
</protein>